<evidence type="ECO:0000256" key="4">
    <source>
        <dbReference type="ARBA" id="ARBA00022821"/>
    </source>
</evidence>
<dbReference type="STRING" id="81985.R0HZ79"/>
<keyword evidence="2" id="KW-0929">Antimicrobial</keyword>
<reference evidence="8" key="1">
    <citation type="journal article" date="2013" name="Nat. Genet.">
        <title>The Capsella rubella genome and the genomic consequences of rapid mating system evolution.</title>
        <authorList>
            <person name="Slotte T."/>
            <person name="Hazzouri K.M."/>
            <person name="Agren J.A."/>
            <person name="Koenig D."/>
            <person name="Maumus F."/>
            <person name="Guo Y.L."/>
            <person name="Steige K."/>
            <person name="Platts A.E."/>
            <person name="Escobar J.S."/>
            <person name="Newman L.K."/>
            <person name="Wang W."/>
            <person name="Mandakova T."/>
            <person name="Vello E."/>
            <person name="Smith L.M."/>
            <person name="Henz S.R."/>
            <person name="Steffen J."/>
            <person name="Takuno S."/>
            <person name="Brandvain Y."/>
            <person name="Coop G."/>
            <person name="Andolfatto P."/>
            <person name="Hu T.T."/>
            <person name="Blanchette M."/>
            <person name="Clark R.M."/>
            <person name="Quesneville H."/>
            <person name="Nordborg M."/>
            <person name="Gaut B.S."/>
            <person name="Lysak M.A."/>
            <person name="Jenkins J."/>
            <person name="Grimwood J."/>
            <person name="Chapman J."/>
            <person name="Prochnik S."/>
            <person name="Shu S."/>
            <person name="Rokhsar D."/>
            <person name="Schmutz J."/>
            <person name="Weigel D."/>
            <person name="Wright S.I."/>
        </authorList>
    </citation>
    <scope>NUCLEOTIDE SEQUENCE [LARGE SCALE GENOMIC DNA]</scope>
    <source>
        <strain evidence="8">cv. Monte Gargano</strain>
    </source>
</reference>
<dbReference type="PANTHER" id="PTHR33830">
    <property type="entry name" value="DEFENSIN-LIKE PROTEIN 184-RELATED"/>
    <property type="match status" value="1"/>
</dbReference>
<gene>
    <name evidence="7" type="ORF">CARUB_v10025665mg</name>
</gene>
<evidence type="ECO:0000256" key="6">
    <source>
        <dbReference type="SAM" id="SignalP"/>
    </source>
</evidence>
<comment type="similarity">
    <text evidence="1">Belongs to the DEFL family.</text>
</comment>
<dbReference type="KEGG" id="crb:17887654"/>
<evidence type="ECO:0000256" key="1">
    <source>
        <dbReference type="ARBA" id="ARBA00006722"/>
    </source>
</evidence>
<feature type="signal peptide" evidence="6">
    <location>
        <begin position="1"/>
        <end position="23"/>
    </location>
</feature>
<feature type="chain" id="PRO_5004342059" description="Knottin scorpion toxin-like domain-containing protein" evidence="6">
    <location>
        <begin position="24"/>
        <end position="75"/>
    </location>
</feature>
<name>R0HZ79_9BRAS</name>
<evidence type="ECO:0000313" key="7">
    <source>
        <dbReference type="EMBL" id="EOA29378.1"/>
    </source>
</evidence>
<dbReference type="GO" id="GO:0031640">
    <property type="term" value="P:killing of cells of another organism"/>
    <property type="evidence" value="ECO:0007669"/>
    <property type="project" value="UniProtKB-KW"/>
</dbReference>
<evidence type="ECO:0000256" key="5">
    <source>
        <dbReference type="ARBA" id="ARBA00023157"/>
    </source>
</evidence>
<keyword evidence="3" id="KW-0295">Fungicide</keyword>
<evidence type="ECO:0000313" key="8">
    <source>
        <dbReference type="Proteomes" id="UP000029121"/>
    </source>
</evidence>
<dbReference type="Pfam" id="PF07333">
    <property type="entry name" value="SLR1-BP"/>
    <property type="match status" value="1"/>
</dbReference>
<keyword evidence="8" id="KW-1185">Reference proteome</keyword>
<protein>
    <recommendedName>
        <fullName evidence="9">Knottin scorpion toxin-like domain-containing protein</fullName>
    </recommendedName>
</protein>
<sequence>MKKTAQLFTVMLIFTILVLGVVADEGLGKKKQCHEVLKKSGCVDKECQSMCKKKQPKGVGYCTPSKKCFCYFHCP</sequence>
<dbReference type="Proteomes" id="UP000029121">
    <property type="component" value="Unassembled WGS sequence"/>
</dbReference>
<accession>R0HZ79</accession>
<proteinExistence type="inferred from homology"/>
<dbReference type="EMBL" id="KB870808">
    <property type="protein sequence ID" value="EOA29378.1"/>
    <property type="molecule type" value="Genomic_DNA"/>
</dbReference>
<dbReference type="OrthoDB" id="1095584at2759"/>
<evidence type="ECO:0008006" key="9">
    <source>
        <dbReference type="Google" id="ProtNLM"/>
    </source>
</evidence>
<evidence type="ECO:0000256" key="3">
    <source>
        <dbReference type="ARBA" id="ARBA00022577"/>
    </source>
</evidence>
<evidence type="ECO:0000256" key="2">
    <source>
        <dbReference type="ARBA" id="ARBA00022529"/>
    </source>
</evidence>
<organism evidence="7 8">
    <name type="scientific">Capsella rubella</name>
    <dbReference type="NCBI Taxonomy" id="81985"/>
    <lineage>
        <taxon>Eukaryota</taxon>
        <taxon>Viridiplantae</taxon>
        <taxon>Streptophyta</taxon>
        <taxon>Embryophyta</taxon>
        <taxon>Tracheophyta</taxon>
        <taxon>Spermatophyta</taxon>
        <taxon>Magnoliopsida</taxon>
        <taxon>eudicotyledons</taxon>
        <taxon>Gunneridae</taxon>
        <taxon>Pentapetalae</taxon>
        <taxon>rosids</taxon>
        <taxon>malvids</taxon>
        <taxon>Brassicales</taxon>
        <taxon>Brassicaceae</taxon>
        <taxon>Camelineae</taxon>
        <taxon>Capsella</taxon>
    </lineage>
</organism>
<dbReference type="GO" id="GO:0050832">
    <property type="term" value="P:defense response to fungus"/>
    <property type="evidence" value="ECO:0007669"/>
    <property type="project" value="UniProtKB-KW"/>
</dbReference>
<dbReference type="PANTHER" id="PTHR33830:SF38">
    <property type="entry name" value="DEFENSIN-LIKE PROTEIN 153-RELATED"/>
    <property type="match status" value="1"/>
</dbReference>
<dbReference type="AlphaFoldDB" id="R0HZ79"/>
<keyword evidence="6" id="KW-0732">Signal</keyword>
<keyword evidence="4" id="KW-0611">Plant defense</keyword>
<dbReference type="InterPro" id="IPR010851">
    <property type="entry name" value="DEFL"/>
</dbReference>
<keyword evidence="5" id="KW-1015">Disulfide bond</keyword>